<dbReference type="Pfam" id="PF13456">
    <property type="entry name" value="RVT_3"/>
    <property type="match status" value="1"/>
</dbReference>
<feature type="domain" description="Reverse transcriptase zinc-binding" evidence="2">
    <location>
        <begin position="136"/>
        <end position="206"/>
    </location>
</feature>
<gene>
    <name evidence="3" type="ORF">LTRI10_LOCUS47002</name>
</gene>
<dbReference type="InterPro" id="IPR044730">
    <property type="entry name" value="RNase_H-like_dom_plant"/>
</dbReference>
<dbReference type="InterPro" id="IPR012337">
    <property type="entry name" value="RNaseH-like_sf"/>
</dbReference>
<accession>A0AAV2G9F5</accession>
<dbReference type="GO" id="GO:0004523">
    <property type="term" value="F:RNA-DNA hybrid ribonuclease activity"/>
    <property type="evidence" value="ECO:0007669"/>
    <property type="project" value="InterPro"/>
</dbReference>
<dbReference type="Pfam" id="PF13966">
    <property type="entry name" value="zf-RVT"/>
    <property type="match status" value="1"/>
</dbReference>
<dbReference type="InterPro" id="IPR026960">
    <property type="entry name" value="RVT-Znf"/>
</dbReference>
<dbReference type="EMBL" id="OZ034821">
    <property type="protein sequence ID" value="CAL1407329.1"/>
    <property type="molecule type" value="Genomic_DNA"/>
</dbReference>
<reference evidence="3 4" key="1">
    <citation type="submission" date="2024-04" db="EMBL/GenBank/DDBJ databases">
        <authorList>
            <person name="Fracassetti M."/>
        </authorList>
    </citation>
    <scope>NUCLEOTIDE SEQUENCE [LARGE SCALE GENOMIC DNA]</scope>
</reference>
<sequence>MKRWLVRKSKEEWASGISGVLMRHCWPNNFGISYFWGDRWVPNLVNQFIPSAPMGLPVDAYVCELVDQEISDWDDNLLESCFPHEVAQAIKQIPLRGSGEKDSLIWHMSKLGQYTVKKGYKQWLADFLIQNGVHSKGKAETWKKLWRLEVPPKVRQFMWRLAREILPTWVLVSHRNPRRGECCPFCDQRETQKHIFLECQWASRIWRRTDVARVFELMGDGTFYEWMETAMDQRTANEVEEWCVLLWYLWKESNAHLFNGAKLPEEEIPIHAKLLQEDYKQNQLRKKEHSPQPVRQGWRKPAVGETSVCTDAGILADGEAGLGVVIRDSEGRFIMAAAKRILGRWEAEVAEARAAEFGVQLAVQFRLPNVKLETDCLSIVHKLQNPTVFMDKTGVLCRSICRLLEATGDGRCSYTNREANQVAHAMAHVDLRWNERFIWLDTPPSFIINQL</sequence>
<evidence type="ECO:0000313" key="4">
    <source>
        <dbReference type="Proteomes" id="UP001497516"/>
    </source>
</evidence>
<feature type="domain" description="RNase H type-1" evidence="1">
    <location>
        <begin position="317"/>
        <end position="428"/>
    </location>
</feature>
<evidence type="ECO:0008006" key="5">
    <source>
        <dbReference type="Google" id="ProtNLM"/>
    </source>
</evidence>
<proteinExistence type="predicted"/>
<name>A0AAV2G9F5_9ROSI</name>
<dbReference type="InterPro" id="IPR002156">
    <property type="entry name" value="RNaseH_domain"/>
</dbReference>
<keyword evidence="4" id="KW-1185">Reference proteome</keyword>
<evidence type="ECO:0000259" key="1">
    <source>
        <dbReference type="Pfam" id="PF13456"/>
    </source>
</evidence>
<dbReference type="InterPro" id="IPR052929">
    <property type="entry name" value="RNase_H-like_EbsB-rel"/>
</dbReference>
<dbReference type="GO" id="GO:0003676">
    <property type="term" value="F:nucleic acid binding"/>
    <property type="evidence" value="ECO:0007669"/>
    <property type="project" value="InterPro"/>
</dbReference>
<dbReference type="PANTHER" id="PTHR47074">
    <property type="entry name" value="BNAC02G40300D PROTEIN"/>
    <property type="match status" value="1"/>
</dbReference>
<protein>
    <recommendedName>
        <fullName evidence="5">Reverse transcriptase zinc-binding domain-containing protein</fullName>
    </recommendedName>
</protein>
<dbReference type="CDD" id="cd06222">
    <property type="entry name" value="RNase_H_like"/>
    <property type="match status" value="1"/>
</dbReference>
<dbReference type="SUPFAM" id="SSF53098">
    <property type="entry name" value="Ribonuclease H-like"/>
    <property type="match status" value="1"/>
</dbReference>
<evidence type="ECO:0000259" key="2">
    <source>
        <dbReference type="Pfam" id="PF13966"/>
    </source>
</evidence>
<dbReference type="InterPro" id="IPR036397">
    <property type="entry name" value="RNaseH_sf"/>
</dbReference>
<dbReference type="Gene3D" id="3.30.420.10">
    <property type="entry name" value="Ribonuclease H-like superfamily/Ribonuclease H"/>
    <property type="match status" value="1"/>
</dbReference>
<dbReference type="PANTHER" id="PTHR47074:SF11">
    <property type="entry name" value="REVERSE TRANSCRIPTASE-LIKE PROTEIN"/>
    <property type="match status" value="1"/>
</dbReference>
<dbReference type="Proteomes" id="UP001497516">
    <property type="component" value="Chromosome 8"/>
</dbReference>
<evidence type="ECO:0000313" key="3">
    <source>
        <dbReference type="EMBL" id="CAL1407329.1"/>
    </source>
</evidence>
<dbReference type="AlphaFoldDB" id="A0AAV2G9F5"/>
<organism evidence="3 4">
    <name type="scientific">Linum trigynum</name>
    <dbReference type="NCBI Taxonomy" id="586398"/>
    <lineage>
        <taxon>Eukaryota</taxon>
        <taxon>Viridiplantae</taxon>
        <taxon>Streptophyta</taxon>
        <taxon>Embryophyta</taxon>
        <taxon>Tracheophyta</taxon>
        <taxon>Spermatophyta</taxon>
        <taxon>Magnoliopsida</taxon>
        <taxon>eudicotyledons</taxon>
        <taxon>Gunneridae</taxon>
        <taxon>Pentapetalae</taxon>
        <taxon>rosids</taxon>
        <taxon>fabids</taxon>
        <taxon>Malpighiales</taxon>
        <taxon>Linaceae</taxon>
        <taxon>Linum</taxon>
    </lineage>
</organism>